<dbReference type="Proteomes" id="UP000177025">
    <property type="component" value="Unassembled WGS sequence"/>
</dbReference>
<keyword evidence="1" id="KW-0472">Membrane</keyword>
<keyword evidence="1" id="KW-0812">Transmembrane</keyword>
<evidence type="ECO:0000313" key="3">
    <source>
        <dbReference type="Proteomes" id="UP000177025"/>
    </source>
</evidence>
<sequence>MEQENRTFHNFFTFQTIFIRMNAWNRLIVSGIGIILTIHLIISCQINTDNTILRYSGWVENNEFWFGCFNAERRMILTLDFLSVNGNEVDLLLMNGSGFEEFQQRIITSYVTPEWWVSPVPIETFKACTLMVETTKRYWFYVYSWFIDSMCYPVDIYLFDSTLFYQYLQGQNVLGLQFFFFTHYVYFDHQFDTSETVYLIVDNTFEHGSNPLGAALCHVAVGIYESQPFNYIAEGSRLNIDSACYMFELTESGDYYFVINNAGYVMDGATPAGKVEFDINLIGE</sequence>
<keyword evidence="1" id="KW-1133">Transmembrane helix</keyword>
<dbReference type="EMBL" id="MEUM01000067">
    <property type="protein sequence ID" value="OGC42414.1"/>
    <property type="molecule type" value="Genomic_DNA"/>
</dbReference>
<dbReference type="AlphaFoldDB" id="A0A1F4UBT0"/>
<evidence type="ECO:0000256" key="1">
    <source>
        <dbReference type="SAM" id="Phobius"/>
    </source>
</evidence>
<organism evidence="2 3">
    <name type="scientific">candidate division WOR-3 bacterium RBG_13_43_14</name>
    <dbReference type="NCBI Taxonomy" id="1802590"/>
    <lineage>
        <taxon>Bacteria</taxon>
        <taxon>Bacteria division WOR-3</taxon>
    </lineage>
</organism>
<feature type="transmembrane region" description="Helical" evidence="1">
    <location>
        <begin position="23"/>
        <end position="42"/>
    </location>
</feature>
<evidence type="ECO:0000313" key="2">
    <source>
        <dbReference type="EMBL" id="OGC42414.1"/>
    </source>
</evidence>
<reference evidence="2 3" key="1">
    <citation type="journal article" date="2016" name="Nat. Commun.">
        <title>Thousands of microbial genomes shed light on interconnected biogeochemical processes in an aquifer system.</title>
        <authorList>
            <person name="Anantharaman K."/>
            <person name="Brown C.T."/>
            <person name="Hug L.A."/>
            <person name="Sharon I."/>
            <person name="Castelle C.J."/>
            <person name="Probst A.J."/>
            <person name="Thomas B.C."/>
            <person name="Singh A."/>
            <person name="Wilkins M.J."/>
            <person name="Karaoz U."/>
            <person name="Brodie E.L."/>
            <person name="Williams K.H."/>
            <person name="Hubbard S.S."/>
            <person name="Banfield J.F."/>
        </authorList>
    </citation>
    <scope>NUCLEOTIDE SEQUENCE [LARGE SCALE GENOMIC DNA]</scope>
</reference>
<protein>
    <submittedName>
        <fullName evidence="2">Uncharacterized protein</fullName>
    </submittedName>
</protein>
<accession>A0A1F4UBT0</accession>
<comment type="caution">
    <text evidence="2">The sequence shown here is derived from an EMBL/GenBank/DDBJ whole genome shotgun (WGS) entry which is preliminary data.</text>
</comment>
<proteinExistence type="predicted"/>
<gene>
    <name evidence="2" type="ORF">A2Y85_02485</name>
</gene>
<name>A0A1F4UBT0_UNCW3</name>